<dbReference type="Gene3D" id="1.50.10.130">
    <property type="entry name" value="Terpene synthase, N-terminal domain"/>
    <property type="match status" value="1"/>
</dbReference>
<name>A0AA88DJZ8_FICCA</name>
<comment type="caution">
    <text evidence="4">The sequence shown here is derived from an EMBL/GenBank/DDBJ whole genome shotgun (WGS) entry which is preliminary data.</text>
</comment>
<dbReference type="Pfam" id="PF01397">
    <property type="entry name" value="Terpene_synth"/>
    <property type="match status" value="1"/>
</dbReference>
<keyword evidence="2" id="KW-0456">Lyase</keyword>
<dbReference type="PANTHER" id="PTHR31225">
    <property type="entry name" value="OS04G0344100 PROTEIN-RELATED"/>
    <property type="match status" value="1"/>
</dbReference>
<dbReference type="EMBL" id="BTGU01000045">
    <property type="protein sequence ID" value="GMN53289.1"/>
    <property type="molecule type" value="Genomic_DNA"/>
</dbReference>
<evidence type="ECO:0000256" key="1">
    <source>
        <dbReference type="ARBA" id="ARBA00001946"/>
    </source>
</evidence>
<dbReference type="SUPFAM" id="SSF48239">
    <property type="entry name" value="Terpenoid cyclases/Protein prenyltransferases"/>
    <property type="match status" value="1"/>
</dbReference>
<organism evidence="4 5">
    <name type="scientific">Ficus carica</name>
    <name type="common">Common fig</name>
    <dbReference type="NCBI Taxonomy" id="3494"/>
    <lineage>
        <taxon>Eukaryota</taxon>
        <taxon>Viridiplantae</taxon>
        <taxon>Streptophyta</taxon>
        <taxon>Embryophyta</taxon>
        <taxon>Tracheophyta</taxon>
        <taxon>Spermatophyta</taxon>
        <taxon>Magnoliopsida</taxon>
        <taxon>eudicotyledons</taxon>
        <taxon>Gunneridae</taxon>
        <taxon>Pentapetalae</taxon>
        <taxon>rosids</taxon>
        <taxon>fabids</taxon>
        <taxon>Rosales</taxon>
        <taxon>Moraceae</taxon>
        <taxon>Ficeae</taxon>
        <taxon>Ficus</taxon>
    </lineage>
</organism>
<accession>A0AA88DJZ8</accession>
<dbReference type="AlphaFoldDB" id="A0AA88DJZ8"/>
<comment type="cofactor">
    <cofactor evidence="1">
        <name>Mg(2+)</name>
        <dbReference type="ChEBI" id="CHEBI:18420"/>
    </cofactor>
</comment>
<evidence type="ECO:0000256" key="2">
    <source>
        <dbReference type="ARBA" id="ARBA00023239"/>
    </source>
</evidence>
<dbReference type="Gene3D" id="1.10.600.10">
    <property type="entry name" value="Farnesyl Diphosphate Synthase"/>
    <property type="match status" value="1"/>
</dbReference>
<sequence>MSSGEAQPFANRPLANFSPSIWDDHFMSKAYNSLEVVDNKVTSEKIIELKKEVKKIIATPDQNPTDKLHLIDAVQRLGVSYHFENEIDTILQRFHKNLNENDDHDLYNVALQFRLLREHGYNIPCDVFNKFKDNEGKFNPSLGNDVRGLLSLYEAAQLRVHGEVILDDALVFTTTHLESKASHLSSPLLDQVVEGLGF</sequence>
<dbReference type="PANTHER" id="PTHR31225:SF221">
    <property type="entry name" value="(-)-GERMACRENE D SYNTHASE"/>
    <property type="match status" value="1"/>
</dbReference>
<keyword evidence="5" id="KW-1185">Reference proteome</keyword>
<dbReference type="InterPro" id="IPR050148">
    <property type="entry name" value="Terpene_synthase-like"/>
</dbReference>
<feature type="domain" description="Terpene synthase N-terminal" evidence="3">
    <location>
        <begin position="21"/>
        <end position="193"/>
    </location>
</feature>
<evidence type="ECO:0000259" key="3">
    <source>
        <dbReference type="Pfam" id="PF01397"/>
    </source>
</evidence>
<dbReference type="FunFam" id="1.50.10.130:FF:000001">
    <property type="entry name" value="Isoprene synthase, chloroplastic"/>
    <property type="match status" value="1"/>
</dbReference>
<dbReference type="InterPro" id="IPR036965">
    <property type="entry name" value="Terpene_synth_N_sf"/>
</dbReference>
<dbReference type="GO" id="GO:0016114">
    <property type="term" value="P:terpenoid biosynthetic process"/>
    <property type="evidence" value="ECO:0007669"/>
    <property type="project" value="InterPro"/>
</dbReference>
<evidence type="ECO:0000313" key="5">
    <source>
        <dbReference type="Proteomes" id="UP001187192"/>
    </source>
</evidence>
<reference evidence="4" key="1">
    <citation type="submission" date="2023-07" db="EMBL/GenBank/DDBJ databases">
        <title>draft genome sequence of fig (Ficus carica).</title>
        <authorList>
            <person name="Takahashi T."/>
            <person name="Nishimura K."/>
        </authorList>
    </citation>
    <scope>NUCLEOTIDE SEQUENCE</scope>
</reference>
<dbReference type="GO" id="GO:0010333">
    <property type="term" value="F:terpene synthase activity"/>
    <property type="evidence" value="ECO:0007669"/>
    <property type="project" value="InterPro"/>
</dbReference>
<dbReference type="InterPro" id="IPR008949">
    <property type="entry name" value="Isoprenoid_synthase_dom_sf"/>
</dbReference>
<dbReference type="InterPro" id="IPR008930">
    <property type="entry name" value="Terpenoid_cyclase/PrenylTrfase"/>
</dbReference>
<proteinExistence type="predicted"/>
<protein>
    <recommendedName>
        <fullName evidence="3">Terpene synthase N-terminal domain-containing protein</fullName>
    </recommendedName>
</protein>
<gene>
    <name evidence="4" type="ORF">TIFTF001_022440</name>
</gene>
<dbReference type="InterPro" id="IPR001906">
    <property type="entry name" value="Terpene_synth_N"/>
</dbReference>
<evidence type="ECO:0000313" key="4">
    <source>
        <dbReference type="EMBL" id="GMN53289.1"/>
    </source>
</evidence>
<dbReference type="Proteomes" id="UP001187192">
    <property type="component" value="Unassembled WGS sequence"/>
</dbReference>